<evidence type="ECO:0000313" key="2">
    <source>
        <dbReference type="EMBL" id="OWZ02464.1"/>
    </source>
</evidence>
<keyword evidence="3" id="KW-1185">Reference proteome</keyword>
<feature type="region of interest" description="Disordered" evidence="1">
    <location>
        <begin position="248"/>
        <end position="272"/>
    </location>
</feature>
<evidence type="ECO:0000256" key="1">
    <source>
        <dbReference type="SAM" id="MobiDB-lite"/>
    </source>
</evidence>
<reference evidence="3" key="1">
    <citation type="submission" date="2017-03" db="EMBL/GenBank/DDBJ databases">
        <title>Phytopthora megakarya and P. palmivora, two closely related causual agents of cacao black pod achieved similar genome size and gene model numbers by different mechanisms.</title>
        <authorList>
            <person name="Ali S."/>
            <person name="Shao J."/>
            <person name="Larry D.J."/>
            <person name="Kronmiller B."/>
            <person name="Shen D."/>
            <person name="Strem M.D."/>
            <person name="Melnick R.L."/>
            <person name="Guiltinan M.J."/>
            <person name="Tyler B.M."/>
            <person name="Meinhardt L.W."/>
            <person name="Bailey B.A."/>
        </authorList>
    </citation>
    <scope>NUCLEOTIDE SEQUENCE [LARGE SCALE GENOMIC DNA]</scope>
    <source>
        <strain evidence="3">zdho120</strain>
    </source>
</reference>
<sequence>MVWQVSKSWKIFFLELTAEAVRTVNHQIDKNGMSYARKAMIRCGFSLGLDGTWSKKQLYPHLQEIIKKHQVHFDCEPVHTSKGHVANNQNEVTEDAWKAYFLEDRKPDVTAYKKLRLAVKSLTMNVELQDASSRLSWLLGTFYQILDDLNMEDIIHEDPKTVVEYLTNALRPQAFKAAIKDYLSRPTYKPVKRDAQVFLKWLKPQLDEFMKYEAHIQATTTTQSNAPKAPVGPHCGGLSKAVTSAKKPVSGMSKPASTYAEAIPPTTKLGHG</sequence>
<dbReference type="AlphaFoldDB" id="A0A225VBJ3"/>
<protein>
    <submittedName>
        <fullName evidence="2">Uncharacterized protein</fullName>
    </submittedName>
</protein>
<dbReference type="EMBL" id="NBNE01006153">
    <property type="protein sequence ID" value="OWZ02464.1"/>
    <property type="molecule type" value="Genomic_DNA"/>
</dbReference>
<evidence type="ECO:0000313" key="3">
    <source>
        <dbReference type="Proteomes" id="UP000198211"/>
    </source>
</evidence>
<dbReference type="OrthoDB" id="144736at2759"/>
<name>A0A225VBJ3_9STRA</name>
<organism evidence="2 3">
    <name type="scientific">Phytophthora megakarya</name>
    <dbReference type="NCBI Taxonomy" id="4795"/>
    <lineage>
        <taxon>Eukaryota</taxon>
        <taxon>Sar</taxon>
        <taxon>Stramenopiles</taxon>
        <taxon>Oomycota</taxon>
        <taxon>Peronosporomycetes</taxon>
        <taxon>Peronosporales</taxon>
        <taxon>Peronosporaceae</taxon>
        <taxon>Phytophthora</taxon>
    </lineage>
</organism>
<gene>
    <name evidence="2" type="ORF">PHMEG_00025970</name>
</gene>
<proteinExistence type="predicted"/>
<comment type="caution">
    <text evidence="2">The sequence shown here is derived from an EMBL/GenBank/DDBJ whole genome shotgun (WGS) entry which is preliminary data.</text>
</comment>
<accession>A0A225VBJ3</accession>
<dbReference type="Proteomes" id="UP000198211">
    <property type="component" value="Unassembled WGS sequence"/>
</dbReference>